<dbReference type="Gene3D" id="3.80.10.10">
    <property type="entry name" value="Ribonuclease Inhibitor"/>
    <property type="match status" value="4"/>
</dbReference>
<dbReference type="OrthoDB" id="10264738at2759"/>
<evidence type="ECO:0000256" key="3">
    <source>
        <dbReference type="ARBA" id="ARBA00022737"/>
    </source>
</evidence>
<gene>
    <name evidence="5" type="ORF">TRFO_09019</name>
</gene>
<dbReference type="PROSITE" id="PS51450">
    <property type="entry name" value="LRR"/>
    <property type="match status" value="6"/>
</dbReference>
<dbReference type="PANTHER" id="PTHR24373:SF275">
    <property type="entry name" value="TIR DOMAIN-CONTAINING PROTEIN"/>
    <property type="match status" value="1"/>
</dbReference>
<dbReference type="PANTHER" id="PTHR24373">
    <property type="entry name" value="SLIT RELATED LEUCINE-RICH REPEAT NEURONAL PROTEIN"/>
    <property type="match status" value="1"/>
</dbReference>
<keyword evidence="2" id="KW-0732">Signal</keyword>
<dbReference type="EMBL" id="MLAK01001071">
    <property type="protein sequence ID" value="OHS98167.1"/>
    <property type="molecule type" value="Genomic_DNA"/>
</dbReference>
<keyword evidence="3" id="KW-0677">Repeat</keyword>
<dbReference type="SMART" id="SM00364">
    <property type="entry name" value="LRR_BAC"/>
    <property type="match status" value="11"/>
</dbReference>
<comment type="caution">
    <text evidence="5">The sequence shown here is derived from an EMBL/GenBank/DDBJ whole genome shotgun (WGS) entry which is preliminary data.</text>
</comment>
<dbReference type="InterPro" id="IPR003591">
    <property type="entry name" value="Leu-rich_rpt_typical-subtyp"/>
</dbReference>
<dbReference type="InterPro" id="IPR001932">
    <property type="entry name" value="PPM-type_phosphatase-like_dom"/>
</dbReference>
<dbReference type="Gene3D" id="3.60.40.10">
    <property type="entry name" value="PPM-type phosphatase domain"/>
    <property type="match status" value="1"/>
</dbReference>
<dbReference type="AlphaFoldDB" id="A0A1J4JIK4"/>
<dbReference type="CDD" id="cd00143">
    <property type="entry name" value="PP2Cc"/>
    <property type="match status" value="1"/>
</dbReference>
<dbReference type="SUPFAM" id="SSF52058">
    <property type="entry name" value="L domain-like"/>
    <property type="match status" value="2"/>
</dbReference>
<evidence type="ECO:0000313" key="6">
    <source>
        <dbReference type="Proteomes" id="UP000179807"/>
    </source>
</evidence>
<keyword evidence="1" id="KW-0433">Leucine-rich repeat</keyword>
<reference evidence="5" key="1">
    <citation type="submission" date="2016-10" db="EMBL/GenBank/DDBJ databases">
        <authorList>
            <person name="Benchimol M."/>
            <person name="Almeida L.G."/>
            <person name="Vasconcelos A.T."/>
            <person name="Perreira-Neves A."/>
            <person name="Rosa I.A."/>
            <person name="Tasca T."/>
            <person name="Bogo M.R."/>
            <person name="de Souza W."/>
        </authorList>
    </citation>
    <scope>NUCLEOTIDE SEQUENCE [LARGE SCALE GENOMIC DNA]</scope>
    <source>
        <strain evidence="5">K</strain>
    </source>
</reference>
<dbReference type="PROSITE" id="PS51746">
    <property type="entry name" value="PPM_2"/>
    <property type="match status" value="1"/>
</dbReference>
<proteinExistence type="predicted"/>
<organism evidence="5 6">
    <name type="scientific">Tritrichomonas foetus</name>
    <dbReference type="NCBI Taxonomy" id="1144522"/>
    <lineage>
        <taxon>Eukaryota</taxon>
        <taxon>Metamonada</taxon>
        <taxon>Parabasalia</taxon>
        <taxon>Tritrichomonadida</taxon>
        <taxon>Tritrichomonadidae</taxon>
        <taxon>Tritrichomonas</taxon>
    </lineage>
</organism>
<keyword evidence="6" id="KW-1185">Reference proteome</keyword>
<dbReference type="SUPFAM" id="SSF81606">
    <property type="entry name" value="PP2C-like"/>
    <property type="match status" value="1"/>
</dbReference>
<protein>
    <submittedName>
        <fullName evidence="5">Protein phosphatase 2C</fullName>
    </submittedName>
</protein>
<dbReference type="SMART" id="SM00369">
    <property type="entry name" value="LRR_TYP"/>
    <property type="match status" value="7"/>
</dbReference>
<evidence type="ECO:0000256" key="1">
    <source>
        <dbReference type="ARBA" id="ARBA00022614"/>
    </source>
</evidence>
<dbReference type="SMART" id="SM00365">
    <property type="entry name" value="LRR_SD22"/>
    <property type="match status" value="6"/>
</dbReference>
<feature type="domain" description="PPM-type phosphatase" evidence="4">
    <location>
        <begin position="550"/>
        <end position="780"/>
    </location>
</feature>
<dbReference type="Proteomes" id="UP000179807">
    <property type="component" value="Unassembled WGS sequence"/>
</dbReference>
<evidence type="ECO:0000313" key="5">
    <source>
        <dbReference type="EMBL" id="OHS98167.1"/>
    </source>
</evidence>
<dbReference type="InterPro" id="IPR032675">
    <property type="entry name" value="LRR_dom_sf"/>
</dbReference>
<dbReference type="GeneID" id="94829341"/>
<evidence type="ECO:0000256" key="2">
    <source>
        <dbReference type="ARBA" id="ARBA00022729"/>
    </source>
</evidence>
<dbReference type="InterPro" id="IPR050328">
    <property type="entry name" value="Dev_Immune_Receptor"/>
</dbReference>
<dbReference type="InterPro" id="IPR001611">
    <property type="entry name" value="Leu-rich_rpt"/>
</dbReference>
<sequence>MGGNQALPILPKEQLYYVLVGQNVEFIPYTVPPGHPVLSLNLQKNLIKTLPPHLKELKSLILSENSLAEINEDIKTALLSYTSLKTLDLARNQLFEYTIEIPSLENLNLIQNRLTVMPNLTNQLNTISLDFNVIKTIDKSSTSLKQLTMSLNYIDSILDTIELPNLEILDFSMNRISQIPNFSKNFPIVKVVNLSYNRLTEVPPSLSQSLTELDLSGNAIEIIPEEIEKFELIESIDISFNKIKEIPKLPKSLKKITANDNVIQKVADSELPHLISAIFDNNAIEVLPRLTNHVSPTLFFSHNKISIVTLDMMIRPVEQLNLSDNSIEIIPPEIFSLPRLRILNLDSNKIESIPDEITNSHISSLLISQNPIKCLPILPKSLDSLYAAYCSISDVGNAFSENTILSKLCLSGNNIKDLPNIPSLQTLALSNCKLETFPQVSSKILSLDLSLNNIKEFPANFSAPYLTNLDVSHNQISKLPDISKYSRLVVLKVSANPIEGDLNLLKNQCLDTLDIYSTNIKQCQILPKMREVLTRSTNLQPPFRQIVCRKSDYASTIGIRKDNEDSLCVRDDLNFYLICDGHNGSVTSTKVANSLPLLYQQPHAFEGDFARSALIAIDETLREMKVRDGSTVVCAEIRHPEIITAHLGDARGIIVTDEGTVKTLTTDHRPTVRREFERIMHAGGRVAQKKTNGILTISRALGDYDVVGLSSEPEITHKFIDDNDKYLVIACDGLFDTLTNEETAKIASQCDSATEAAYKLRNIAFARGSKDNISVIVVPLKQ</sequence>
<dbReference type="Pfam" id="PF13855">
    <property type="entry name" value="LRR_8"/>
    <property type="match status" value="2"/>
</dbReference>
<evidence type="ECO:0000259" key="4">
    <source>
        <dbReference type="PROSITE" id="PS51746"/>
    </source>
</evidence>
<accession>A0A1J4JIK4</accession>
<dbReference type="VEuPathDB" id="TrichDB:TRFO_09019"/>
<name>A0A1J4JIK4_9EUKA</name>
<dbReference type="InterPro" id="IPR036457">
    <property type="entry name" value="PPM-type-like_dom_sf"/>
</dbReference>
<dbReference type="SMART" id="SM00332">
    <property type="entry name" value="PP2Cc"/>
    <property type="match status" value="1"/>
</dbReference>
<dbReference type="RefSeq" id="XP_068351304.1">
    <property type="nucleotide sequence ID" value="XM_068494637.1"/>
</dbReference>
<dbReference type="Pfam" id="PF00481">
    <property type="entry name" value="PP2C"/>
    <property type="match status" value="1"/>
</dbReference>